<dbReference type="HOGENOM" id="CLU_556756_0_0_1"/>
<sequence>MLPLVKLFDPKSLLPQYMLPPYGSTSPNVTLPENFLPPHTFHGMRSNATKPHASKHTRARSYYLSLLFDKNENERAEGKSRLSKEVHQLGGFGMTVVEKTRVRSPFRSQAVMQSYVFLLDFKPWEVVGNNQTEVTIPGVRLLVVHSTGTRSNIFALFPQFKVDSYCGPTQSCCPAVMPKTNEQHAPTPLGIRPTFIAQYSPLSPSNEDAPPPARENTLVACSDVRKASSRLSKAVFQTLDDVLETMLILLSNLVSGSFVEDHILSMLVWDCQTFFARELLAFTISMRWYALFSLESISLLKGTGIRVPSSEIPAYSRPLSCLDAQRSLPEDAQEDLSRIQKVLRFLAGFQRSFTVTPPSASTPHRPPATHLVQLVGLRSSGALLTRHPPLFVLHGLSDTSFQALFSQDGYSVHLVVSMCAVHIERRPEEPLRSAKRNNWGSSDPQGNPQNLNALTVGGLLLSSCAPEEPDIWTSEHYRWLYGLRLDSGDL</sequence>
<dbReference type="InParanoid" id="B0DMW8"/>
<dbReference type="RefSeq" id="XP_001885301.1">
    <property type="nucleotide sequence ID" value="XM_001885266.1"/>
</dbReference>
<evidence type="ECO:0000256" key="1">
    <source>
        <dbReference type="SAM" id="MobiDB-lite"/>
    </source>
</evidence>
<proteinExistence type="predicted"/>
<protein>
    <submittedName>
        <fullName evidence="2">Predicted protein</fullName>
    </submittedName>
</protein>
<dbReference type="AlphaFoldDB" id="B0DMW8"/>
<gene>
    <name evidence="2" type="ORF">LACBIDRAFT_330988</name>
</gene>
<dbReference type="EMBL" id="DS547120">
    <property type="protein sequence ID" value="EDR04046.1"/>
    <property type="molecule type" value="Genomic_DNA"/>
</dbReference>
<accession>B0DMW8</accession>
<feature type="region of interest" description="Disordered" evidence="1">
    <location>
        <begin position="430"/>
        <end position="450"/>
    </location>
</feature>
<evidence type="ECO:0000313" key="3">
    <source>
        <dbReference type="Proteomes" id="UP000001194"/>
    </source>
</evidence>
<evidence type="ECO:0000313" key="2">
    <source>
        <dbReference type="EMBL" id="EDR04046.1"/>
    </source>
</evidence>
<dbReference type="Proteomes" id="UP000001194">
    <property type="component" value="Unassembled WGS sequence"/>
</dbReference>
<dbReference type="GeneID" id="6080947"/>
<feature type="compositionally biased region" description="Polar residues" evidence="1">
    <location>
        <begin position="436"/>
        <end position="450"/>
    </location>
</feature>
<dbReference type="KEGG" id="lbc:LACBIDRAFT_330988"/>
<name>B0DMW8_LACBS</name>
<keyword evidence="3" id="KW-1185">Reference proteome</keyword>
<reference evidence="2 3" key="1">
    <citation type="journal article" date="2008" name="Nature">
        <title>The genome of Laccaria bicolor provides insights into mycorrhizal symbiosis.</title>
        <authorList>
            <person name="Martin F."/>
            <person name="Aerts A."/>
            <person name="Ahren D."/>
            <person name="Brun A."/>
            <person name="Danchin E.G.J."/>
            <person name="Duchaussoy F."/>
            <person name="Gibon J."/>
            <person name="Kohler A."/>
            <person name="Lindquist E."/>
            <person name="Pereda V."/>
            <person name="Salamov A."/>
            <person name="Shapiro H.J."/>
            <person name="Wuyts J."/>
            <person name="Blaudez D."/>
            <person name="Buee M."/>
            <person name="Brokstein P."/>
            <person name="Canbaeck B."/>
            <person name="Cohen D."/>
            <person name="Courty P.E."/>
            <person name="Coutinho P.M."/>
            <person name="Delaruelle C."/>
            <person name="Detter J.C."/>
            <person name="Deveau A."/>
            <person name="DiFazio S."/>
            <person name="Duplessis S."/>
            <person name="Fraissinet-Tachet L."/>
            <person name="Lucic E."/>
            <person name="Frey-Klett P."/>
            <person name="Fourrey C."/>
            <person name="Feussner I."/>
            <person name="Gay G."/>
            <person name="Grimwood J."/>
            <person name="Hoegger P.J."/>
            <person name="Jain P."/>
            <person name="Kilaru S."/>
            <person name="Labbe J."/>
            <person name="Lin Y.C."/>
            <person name="Legue V."/>
            <person name="Le Tacon F."/>
            <person name="Marmeisse R."/>
            <person name="Melayah D."/>
            <person name="Montanini B."/>
            <person name="Muratet M."/>
            <person name="Nehls U."/>
            <person name="Niculita-Hirzel H."/>
            <person name="Oudot-Le Secq M.P."/>
            <person name="Peter M."/>
            <person name="Quesneville H."/>
            <person name="Rajashekar B."/>
            <person name="Reich M."/>
            <person name="Rouhier N."/>
            <person name="Schmutz J."/>
            <person name="Yin T."/>
            <person name="Chalot M."/>
            <person name="Henrissat B."/>
            <person name="Kuees U."/>
            <person name="Lucas S."/>
            <person name="Van de Peer Y."/>
            <person name="Podila G.K."/>
            <person name="Polle A."/>
            <person name="Pukkila P.J."/>
            <person name="Richardson P.M."/>
            <person name="Rouze P."/>
            <person name="Sanders I.R."/>
            <person name="Stajich J.E."/>
            <person name="Tunlid A."/>
            <person name="Tuskan G."/>
            <person name="Grigoriev I.V."/>
        </authorList>
    </citation>
    <scope>NUCLEOTIDE SEQUENCE [LARGE SCALE GENOMIC DNA]</scope>
    <source>
        <strain evidence="3">S238N-H82 / ATCC MYA-4686</strain>
    </source>
</reference>
<organism evidence="3">
    <name type="scientific">Laccaria bicolor (strain S238N-H82 / ATCC MYA-4686)</name>
    <name type="common">Bicoloured deceiver</name>
    <name type="synonym">Laccaria laccata var. bicolor</name>
    <dbReference type="NCBI Taxonomy" id="486041"/>
    <lineage>
        <taxon>Eukaryota</taxon>
        <taxon>Fungi</taxon>
        <taxon>Dikarya</taxon>
        <taxon>Basidiomycota</taxon>
        <taxon>Agaricomycotina</taxon>
        <taxon>Agaricomycetes</taxon>
        <taxon>Agaricomycetidae</taxon>
        <taxon>Agaricales</taxon>
        <taxon>Agaricineae</taxon>
        <taxon>Hydnangiaceae</taxon>
        <taxon>Laccaria</taxon>
    </lineage>
</organism>